<evidence type="ECO:0000313" key="1">
    <source>
        <dbReference type="EMBL" id="GFS85951.1"/>
    </source>
</evidence>
<dbReference type="EMBL" id="BMAW01098649">
    <property type="protein sequence ID" value="GFS85951.1"/>
    <property type="molecule type" value="Genomic_DNA"/>
</dbReference>
<feature type="non-terminal residue" evidence="1">
    <location>
        <position position="61"/>
    </location>
</feature>
<comment type="caution">
    <text evidence="1">The sequence shown here is derived from an EMBL/GenBank/DDBJ whole genome shotgun (WGS) entry which is preliminary data.</text>
</comment>
<protein>
    <submittedName>
        <fullName evidence="1">Uncharacterized protein</fullName>
    </submittedName>
</protein>
<keyword evidence="2" id="KW-1185">Reference proteome</keyword>
<dbReference type="Proteomes" id="UP000887013">
    <property type="component" value="Unassembled WGS sequence"/>
</dbReference>
<dbReference type="AlphaFoldDB" id="A0A8X6MZL3"/>
<proteinExistence type="predicted"/>
<reference evidence="1" key="1">
    <citation type="submission" date="2020-08" db="EMBL/GenBank/DDBJ databases">
        <title>Multicomponent nature underlies the extraordinary mechanical properties of spider dragline silk.</title>
        <authorList>
            <person name="Kono N."/>
            <person name="Nakamura H."/>
            <person name="Mori M."/>
            <person name="Yoshida Y."/>
            <person name="Ohtoshi R."/>
            <person name="Malay A.D."/>
            <person name="Moran D.A.P."/>
            <person name="Tomita M."/>
            <person name="Numata K."/>
            <person name="Arakawa K."/>
        </authorList>
    </citation>
    <scope>NUCLEOTIDE SEQUENCE</scope>
</reference>
<gene>
    <name evidence="1" type="ORF">NPIL_538601</name>
</gene>
<name>A0A8X6MZL3_NEPPI</name>
<accession>A0A8X6MZL3</accession>
<sequence length="61" mass="6889">MVKMILIRHYAPYPVRHNSKPRSLKVLEKFWRVPSQESTEKCCSGGCVAVSGKSDVQNNPT</sequence>
<organism evidence="1 2">
    <name type="scientific">Nephila pilipes</name>
    <name type="common">Giant wood spider</name>
    <name type="synonym">Nephila maculata</name>
    <dbReference type="NCBI Taxonomy" id="299642"/>
    <lineage>
        <taxon>Eukaryota</taxon>
        <taxon>Metazoa</taxon>
        <taxon>Ecdysozoa</taxon>
        <taxon>Arthropoda</taxon>
        <taxon>Chelicerata</taxon>
        <taxon>Arachnida</taxon>
        <taxon>Araneae</taxon>
        <taxon>Araneomorphae</taxon>
        <taxon>Entelegynae</taxon>
        <taxon>Araneoidea</taxon>
        <taxon>Nephilidae</taxon>
        <taxon>Nephila</taxon>
    </lineage>
</organism>
<evidence type="ECO:0000313" key="2">
    <source>
        <dbReference type="Proteomes" id="UP000887013"/>
    </source>
</evidence>